<dbReference type="GO" id="GO:0005737">
    <property type="term" value="C:cytoplasm"/>
    <property type="evidence" value="ECO:0007669"/>
    <property type="project" value="TreeGrafter"/>
</dbReference>
<dbReference type="Pfam" id="PF03321">
    <property type="entry name" value="GH3"/>
    <property type="match status" value="1"/>
</dbReference>
<reference evidence="1" key="2">
    <citation type="submission" date="2023-06" db="EMBL/GenBank/DDBJ databases">
        <authorList>
            <person name="Ma L."/>
            <person name="Liu K.-W."/>
            <person name="Li Z."/>
            <person name="Hsiao Y.-Y."/>
            <person name="Qi Y."/>
            <person name="Fu T."/>
            <person name="Tang G."/>
            <person name="Zhang D."/>
            <person name="Sun W.-H."/>
            <person name="Liu D.-K."/>
            <person name="Li Y."/>
            <person name="Chen G.-Z."/>
            <person name="Liu X.-D."/>
            <person name="Liao X.-Y."/>
            <person name="Jiang Y.-T."/>
            <person name="Yu X."/>
            <person name="Hao Y."/>
            <person name="Huang J."/>
            <person name="Zhao X.-W."/>
            <person name="Ke S."/>
            <person name="Chen Y.-Y."/>
            <person name="Wu W.-L."/>
            <person name="Hsu J.-L."/>
            <person name="Lin Y.-F."/>
            <person name="Huang M.-D."/>
            <person name="Li C.-Y."/>
            <person name="Huang L."/>
            <person name="Wang Z.-W."/>
            <person name="Zhao X."/>
            <person name="Zhong W.-Y."/>
            <person name="Peng D.-H."/>
            <person name="Ahmad S."/>
            <person name="Lan S."/>
            <person name="Zhang J.-S."/>
            <person name="Tsai W.-C."/>
            <person name="Van De Peer Y."/>
            <person name="Liu Z.-J."/>
        </authorList>
    </citation>
    <scope>NUCLEOTIDE SEQUENCE</scope>
    <source>
        <strain evidence="1">SCP</strain>
        <tissue evidence="1">Leaves</tissue>
    </source>
</reference>
<name>A0AAV9AZP1_ACOGR</name>
<evidence type="ECO:0000313" key="2">
    <source>
        <dbReference type="Proteomes" id="UP001179952"/>
    </source>
</evidence>
<accession>A0AAV9AZP1</accession>
<dbReference type="EMBL" id="JAUJYN010000006">
    <property type="protein sequence ID" value="KAK1269447.1"/>
    <property type="molecule type" value="Genomic_DNA"/>
</dbReference>
<organism evidence="1 2">
    <name type="scientific">Acorus gramineus</name>
    <name type="common">Dwarf sweet flag</name>
    <dbReference type="NCBI Taxonomy" id="55184"/>
    <lineage>
        <taxon>Eukaryota</taxon>
        <taxon>Viridiplantae</taxon>
        <taxon>Streptophyta</taxon>
        <taxon>Embryophyta</taxon>
        <taxon>Tracheophyta</taxon>
        <taxon>Spermatophyta</taxon>
        <taxon>Magnoliopsida</taxon>
        <taxon>Liliopsida</taxon>
        <taxon>Acoraceae</taxon>
        <taxon>Acorus</taxon>
    </lineage>
</organism>
<keyword evidence="2" id="KW-1185">Reference proteome</keyword>
<gene>
    <name evidence="1" type="ORF">QJS04_geneDACA005326</name>
</gene>
<dbReference type="Proteomes" id="UP001179952">
    <property type="component" value="Unassembled WGS sequence"/>
</dbReference>
<protein>
    <submittedName>
        <fullName evidence="1">Indole-3-acetic acid-amido synthetase GH3.17</fullName>
    </submittedName>
</protein>
<dbReference type="AlphaFoldDB" id="A0AAV9AZP1"/>
<dbReference type="PANTHER" id="PTHR31901">
    <property type="entry name" value="GH3 DOMAIN-CONTAINING PROTEIN"/>
    <property type="match status" value="1"/>
</dbReference>
<reference evidence="1" key="1">
    <citation type="journal article" date="2023" name="Nat. Commun.">
        <title>Diploid and tetraploid genomes of Acorus and the evolution of monocots.</title>
        <authorList>
            <person name="Ma L."/>
            <person name="Liu K.W."/>
            <person name="Li Z."/>
            <person name="Hsiao Y.Y."/>
            <person name="Qi Y."/>
            <person name="Fu T."/>
            <person name="Tang G.D."/>
            <person name="Zhang D."/>
            <person name="Sun W.H."/>
            <person name="Liu D.K."/>
            <person name="Li Y."/>
            <person name="Chen G.Z."/>
            <person name="Liu X.D."/>
            <person name="Liao X.Y."/>
            <person name="Jiang Y.T."/>
            <person name="Yu X."/>
            <person name="Hao Y."/>
            <person name="Huang J."/>
            <person name="Zhao X.W."/>
            <person name="Ke S."/>
            <person name="Chen Y.Y."/>
            <person name="Wu W.L."/>
            <person name="Hsu J.L."/>
            <person name="Lin Y.F."/>
            <person name="Huang M.D."/>
            <person name="Li C.Y."/>
            <person name="Huang L."/>
            <person name="Wang Z.W."/>
            <person name="Zhao X."/>
            <person name="Zhong W.Y."/>
            <person name="Peng D.H."/>
            <person name="Ahmad S."/>
            <person name="Lan S."/>
            <person name="Zhang J.S."/>
            <person name="Tsai W.C."/>
            <person name="Van de Peer Y."/>
            <person name="Liu Z.J."/>
        </authorList>
    </citation>
    <scope>NUCLEOTIDE SEQUENCE</scope>
    <source>
        <strain evidence="1">SCP</strain>
    </source>
</reference>
<proteinExistence type="predicted"/>
<evidence type="ECO:0000313" key="1">
    <source>
        <dbReference type="EMBL" id="KAK1269447.1"/>
    </source>
</evidence>
<dbReference type="InterPro" id="IPR004993">
    <property type="entry name" value="GH3"/>
</dbReference>
<dbReference type="PANTHER" id="PTHR31901:SF33">
    <property type="entry name" value="INDOLE-3-ACETIC ACID-AMIDO SYNTHETASE GH3.17"/>
    <property type="match status" value="1"/>
</dbReference>
<comment type="caution">
    <text evidence="1">The sequence shown here is derived from an EMBL/GenBank/DDBJ whole genome shotgun (WGS) entry which is preliminary data.</text>
</comment>
<dbReference type="GO" id="GO:0016881">
    <property type="term" value="F:acid-amino acid ligase activity"/>
    <property type="evidence" value="ECO:0007669"/>
    <property type="project" value="TreeGrafter"/>
</dbReference>
<sequence>MYFIKPETNTPSGLMARPVLTSYYKSKNTLNPPFNRFNVYTSPDETILCSDNKQSMYCHVSTPVRGGPEGPSPPRRGVLRLGVPPGDQVLGGPLEGDLLELPIGEAERLDRQFRLLGRPGRRRAWRTGCQTGGADRGGVRRRRGVVGAWEGIISRLWPRTECV</sequence>